<dbReference type="SMART" id="SM00220">
    <property type="entry name" value="S_TKc"/>
    <property type="match status" value="1"/>
</dbReference>
<keyword evidence="7" id="KW-0675">Receptor</keyword>
<keyword evidence="3" id="KW-0677">Repeat</keyword>
<keyword evidence="6" id="KW-0067">ATP-binding</keyword>
<dbReference type="Gene3D" id="3.80.10.10">
    <property type="entry name" value="Ribonuclease Inhibitor"/>
    <property type="match status" value="1"/>
</dbReference>
<dbReference type="GO" id="GO:0016301">
    <property type="term" value="F:kinase activity"/>
    <property type="evidence" value="ECO:0007669"/>
    <property type="project" value="UniProtKB-KW"/>
</dbReference>
<dbReference type="CDD" id="cd14014">
    <property type="entry name" value="STKc_PknB_like"/>
    <property type="match status" value="1"/>
</dbReference>
<keyword evidence="1" id="KW-0433">Leucine-rich repeat</keyword>
<keyword evidence="8" id="KW-1133">Transmembrane helix</keyword>
<evidence type="ECO:0000313" key="11">
    <source>
        <dbReference type="EMBL" id="WDE98161.1"/>
    </source>
</evidence>
<dbReference type="InterPro" id="IPR005084">
    <property type="entry name" value="CBM6"/>
</dbReference>
<evidence type="ECO:0000259" key="10">
    <source>
        <dbReference type="PROSITE" id="PS51175"/>
    </source>
</evidence>
<evidence type="ECO:0000256" key="6">
    <source>
        <dbReference type="ARBA" id="ARBA00022840"/>
    </source>
</evidence>
<keyword evidence="4" id="KW-0547">Nucleotide-binding</keyword>
<dbReference type="RefSeq" id="WP_274152973.1">
    <property type="nucleotide sequence ID" value="NZ_CP117812.1"/>
</dbReference>
<protein>
    <submittedName>
        <fullName evidence="11">Protein kinase</fullName>
    </submittedName>
</protein>
<keyword evidence="8" id="KW-0472">Membrane</keyword>
<dbReference type="PROSITE" id="PS50011">
    <property type="entry name" value="PROTEIN_KINASE_DOM"/>
    <property type="match status" value="1"/>
</dbReference>
<evidence type="ECO:0000256" key="3">
    <source>
        <dbReference type="ARBA" id="ARBA00022737"/>
    </source>
</evidence>
<evidence type="ECO:0000256" key="7">
    <source>
        <dbReference type="ARBA" id="ARBA00023170"/>
    </source>
</evidence>
<evidence type="ECO:0000256" key="8">
    <source>
        <dbReference type="SAM" id="Phobius"/>
    </source>
</evidence>
<dbReference type="Gene3D" id="2.60.120.260">
    <property type="entry name" value="Galactose-binding domain-like"/>
    <property type="match status" value="1"/>
</dbReference>
<feature type="domain" description="CBM6" evidence="10">
    <location>
        <begin position="645"/>
        <end position="769"/>
    </location>
</feature>
<proteinExistence type="predicted"/>
<dbReference type="Gene3D" id="1.10.510.10">
    <property type="entry name" value="Transferase(Phosphotransferase) domain 1"/>
    <property type="match status" value="1"/>
</dbReference>
<evidence type="ECO:0000313" key="12">
    <source>
        <dbReference type="Proteomes" id="UP001214250"/>
    </source>
</evidence>
<reference evidence="11 12" key="1">
    <citation type="submission" date="2023-02" db="EMBL/GenBank/DDBJ databases">
        <title>Genome sequence of Lentisphaera profundi SAORIC-696.</title>
        <authorList>
            <person name="Kim e."/>
            <person name="Cho J.-C."/>
            <person name="Choi A."/>
            <person name="Kang I."/>
        </authorList>
    </citation>
    <scope>NUCLEOTIDE SEQUENCE [LARGE SCALE GENOMIC DNA]</scope>
    <source>
        <strain evidence="11 12">SAORIC-696</strain>
    </source>
</reference>
<dbReference type="PROSITE" id="PS51175">
    <property type="entry name" value="CBM6"/>
    <property type="match status" value="1"/>
</dbReference>
<evidence type="ECO:0000256" key="2">
    <source>
        <dbReference type="ARBA" id="ARBA00022679"/>
    </source>
</evidence>
<dbReference type="Pfam" id="PF03422">
    <property type="entry name" value="CBM_6"/>
    <property type="match status" value="1"/>
</dbReference>
<dbReference type="PANTHER" id="PTHR43289">
    <property type="entry name" value="MITOGEN-ACTIVATED PROTEIN KINASE KINASE KINASE 20-RELATED"/>
    <property type="match status" value="1"/>
</dbReference>
<name>A0ABY7VW73_9BACT</name>
<dbReference type="SUPFAM" id="SSF49785">
    <property type="entry name" value="Galactose-binding domain-like"/>
    <property type="match status" value="1"/>
</dbReference>
<evidence type="ECO:0000256" key="5">
    <source>
        <dbReference type="ARBA" id="ARBA00022777"/>
    </source>
</evidence>
<keyword evidence="8" id="KW-0812">Transmembrane</keyword>
<dbReference type="PANTHER" id="PTHR43289:SF6">
    <property type="entry name" value="SERINE_THREONINE-PROTEIN KINASE NEKL-3"/>
    <property type="match status" value="1"/>
</dbReference>
<organism evidence="11 12">
    <name type="scientific">Lentisphaera profundi</name>
    <dbReference type="NCBI Taxonomy" id="1658616"/>
    <lineage>
        <taxon>Bacteria</taxon>
        <taxon>Pseudomonadati</taxon>
        <taxon>Lentisphaerota</taxon>
        <taxon>Lentisphaeria</taxon>
        <taxon>Lentisphaerales</taxon>
        <taxon>Lentisphaeraceae</taxon>
        <taxon>Lentisphaera</taxon>
    </lineage>
</organism>
<dbReference type="SUPFAM" id="SSF52058">
    <property type="entry name" value="L domain-like"/>
    <property type="match status" value="1"/>
</dbReference>
<keyword evidence="2" id="KW-0808">Transferase</keyword>
<dbReference type="InterPro" id="IPR032675">
    <property type="entry name" value="LRR_dom_sf"/>
</dbReference>
<dbReference type="InterPro" id="IPR001611">
    <property type="entry name" value="Leu-rich_rpt"/>
</dbReference>
<accession>A0ABY7VW73</accession>
<dbReference type="InterPro" id="IPR008979">
    <property type="entry name" value="Galactose-bd-like_sf"/>
</dbReference>
<dbReference type="InterPro" id="IPR011009">
    <property type="entry name" value="Kinase-like_dom_sf"/>
</dbReference>
<gene>
    <name evidence="11" type="ORF">PQO03_20280</name>
</gene>
<keyword evidence="5 11" id="KW-0418">Kinase</keyword>
<dbReference type="PROSITE" id="PS51450">
    <property type="entry name" value="LRR"/>
    <property type="match status" value="1"/>
</dbReference>
<feature type="domain" description="Protein kinase" evidence="9">
    <location>
        <begin position="35"/>
        <end position="303"/>
    </location>
</feature>
<dbReference type="Pfam" id="PF00069">
    <property type="entry name" value="Pkinase"/>
    <property type="match status" value="1"/>
</dbReference>
<dbReference type="InterPro" id="IPR000719">
    <property type="entry name" value="Prot_kinase_dom"/>
</dbReference>
<sequence length="773" mass="88552">MDEFISLYEQAEDYDSAENVNSLLCDQLPRSSEFYSEAHLIAKGGMKSISRVFCNSTHRYIARATLNDPSKIELRDAFIREARLTALLDHPNIIKIYQIALSSKDEPFFTMELKTGANLGEFLQEVHKKSDLLDIFIKICDAISYAHSRKVLHLDLKPDNIQVGSYGEVIVCDWGLGKILANQDDITHFQVDADMLNHCTLYGEAKGTPAYMAPEQLEGKEKNEASDIYALGALLFTILAPKRLENKTLEKRLEQSRLGVPNDLDNYLIPTSLQAVVRKAMALDQEDRYPSVEALKSDISRYLNTYPTEAQEAGFLTQISFLWQRNRRLCVIISTAVSMIILSLLISMQAIKKSERETLLALEKSEQYAADLKKTLEQNKNLEKSISSLPQKIVDRIFADNQQHRDYQLLMTPKVSLERSNQYLHAAYETNPDDIYIIRALAANYFIAMDYKGFAEFYLRHEKDLIFYAPYYDKHLKQGDLKNRKKNFPEFKVMAQFASSLPVFMELMIAYHADEFNNHDEFSELITELIFHYYPNSAEIEITRTQERLVLWGPKLQKLSSPTTKLCLLRYLDFKDLFIADNAIVDAHEFAGLNLRRLDLQHTGIRDLAPLLKLPSLNHVTIFDGQIPEKQLQQFSRDFSKDLLKIYDGIKADFSGGLKVNYDHANYTSGGFLAGFYMNVKAQVVFSLKANKAGEEKISLRYSAGFGDAVIIMECNGVAQEMTLPSTKTWQRWQTVELPVNLLKGENTLSFRMKFKTKNCFNLDYLSRKITTE</sequence>
<dbReference type="Proteomes" id="UP001214250">
    <property type="component" value="Chromosome 2"/>
</dbReference>
<feature type="transmembrane region" description="Helical" evidence="8">
    <location>
        <begin position="329"/>
        <end position="351"/>
    </location>
</feature>
<keyword evidence="12" id="KW-1185">Reference proteome</keyword>
<evidence type="ECO:0000256" key="4">
    <source>
        <dbReference type="ARBA" id="ARBA00022741"/>
    </source>
</evidence>
<dbReference type="EMBL" id="CP117812">
    <property type="protein sequence ID" value="WDE98161.1"/>
    <property type="molecule type" value="Genomic_DNA"/>
</dbReference>
<evidence type="ECO:0000259" key="9">
    <source>
        <dbReference type="PROSITE" id="PS50011"/>
    </source>
</evidence>
<dbReference type="SUPFAM" id="SSF56112">
    <property type="entry name" value="Protein kinase-like (PK-like)"/>
    <property type="match status" value="1"/>
</dbReference>
<evidence type="ECO:0000256" key="1">
    <source>
        <dbReference type="ARBA" id="ARBA00022614"/>
    </source>
</evidence>